<feature type="binding site" description="in other chain" evidence="15">
    <location>
        <begin position="104"/>
        <end position="105"/>
    </location>
    <ligand>
        <name>beta-D-fructose 1,6-bisphosphate</name>
        <dbReference type="ChEBI" id="CHEBI:32966"/>
        <note>ligand shared between dimeric partners</note>
    </ligand>
</feature>
<dbReference type="Pfam" id="PF01950">
    <property type="entry name" value="FBPase_3"/>
    <property type="match status" value="1"/>
</dbReference>
<name>A0A8J7RCM1_METVO</name>
<keyword evidence="14 15" id="KW-0119">Carbohydrate metabolism</keyword>
<feature type="active site" description="Proton acceptor; for FBP phosphatase activity" evidence="15">
    <location>
        <position position="13"/>
    </location>
</feature>
<protein>
    <recommendedName>
        <fullName evidence="7 15">Fructose-1,6-bisphosphate aldolase/phosphatase</fullName>
        <shortName evidence="15">FBP A/P</shortName>
        <shortName evidence="15">FBP aldolase/phosphatase</shortName>
        <ecNumber evidence="6 15">3.1.3.11</ecNumber>
        <ecNumber evidence="15">4.1.2.13</ecNumber>
    </recommendedName>
</protein>
<feature type="binding site" evidence="15">
    <location>
        <position position="54"/>
    </location>
    <ligand>
        <name>Mg(2+)</name>
        <dbReference type="ChEBI" id="CHEBI:18420"/>
        <label>2</label>
    </ligand>
</feature>
<dbReference type="GO" id="GO:0004332">
    <property type="term" value="F:fructose-bisphosphate aldolase activity"/>
    <property type="evidence" value="ECO:0007669"/>
    <property type="project" value="UniProtKB-UniRule"/>
</dbReference>
<evidence type="ECO:0000256" key="8">
    <source>
        <dbReference type="ARBA" id="ARBA00022432"/>
    </source>
</evidence>
<feature type="binding site" evidence="15">
    <location>
        <position position="13"/>
    </location>
    <ligand>
        <name>Mg(2+)</name>
        <dbReference type="ChEBI" id="CHEBI:18420"/>
        <label>1</label>
    </ligand>
</feature>
<feature type="binding site" description="in other chain" evidence="15">
    <location>
        <position position="133"/>
    </location>
    <ligand>
        <name>beta-D-fructose 1,6-bisphosphate</name>
        <dbReference type="ChEBI" id="CHEBI:32966"/>
        <note>ligand shared between dimeric partners</note>
    </ligand>
</feature>
<dbReference type="InterPro" id="IPR002803">
    <property type="entry name" value="FBPase_V"/>
</dbReference>
<dbReference type="NCBIfam" id="NF041126">
    <property type="entry name" value="FBP_aldo_phos"/>
    <property type="match status" value="1"/>
</dbReference>
<dbReference type="EC" id="3.1.3.11" evidence="6 15"/>
<dbReference type="PANTHER" id="PTHR38341">
    <property type="entry name" value="FRUCTOSE-1,6-BISPHOSPHATE ALDOLASE/PHOSPHATASE"/>
    <property type="match status" value="1"/>
</dbReference>
<feature type="binding site" evidence="15">
    <location>
        <position position="20"/>
    </location>
    <ligand>
        <name>Mg(2+)</name>
        <dbReference type="ChEBI" id="CHEBI:18420"/>
        <label>1</label>
    </ligand>
</feature>
<feature type="binding site" evidence="15">
    <location>
        <position position="234"/>
    </location>
    <ligand>
        <name>Mg(2+)</name>
        <dbReference type="ChEBI" id="CHEBI:18420"/>
        <label>2</label>
    </ligand>
</feature>
<dbReference type="Proteomes" id="UP000740329">
    <property type="component" value="Unassembled WGS sequence"/>
</dbReference>
<evidence type="ECO:0000256" key="4">
    <source>
        <dbReference type="ARBA" id="ARBA00010693"/>
    </source>
</evidence>
<dbReference type="GO" id="GO:0042132">
    <property type="term" value="F:fructose 1,6-bisphosphate 1-phosphatase activity"/>
    <property type="evidence" value="ECO:0007669"/>
    <property type="project" value="UniProtKB-UniRule"/>
</dbReference>
<feature type="binding site" evidence="15">
    <location>
        <position position="233"/>
    </location>
    <ligand>
        <name>Mg(2+)</name>
        <dbReference type="ChEBI" id="CHEBI:18420"/>
        <label>3</label>
    </ligand>
</feature>
<dbReference type="PIRSF" id="PIRSF015647">
    <property type="entry name" value="FBPtase_archl"/>
    <property type="match status" value="1"/>
</dbReference>
<sequence>MEEKVTVSVIKADVGGLCGHTLAPIELLDAVEYVVENAVDETLIDYYVTNCGDDIDIVMTHNKGVDNDEVHKLAWDALTDATEVAKELKLYGAGQDLLSDSFSGNVKGLGPGCAEMEFVERRSEPLVVFCCDKTDPAAFNLPFYKMFSSPFNTPGLVFDPSMTEGFKYEVMDIIDHKRVLMSTPVETYSLLALIGNLERYAIKRVYRGYDNEIAAVASSEKLNMMAGEYVGKDDPVAIVRAQSGFPAVGELLEAFANPHLVSGWMRGCHWGPMMPVGEEDAMPSRFDGPARIMALGFQLSKGRLVGPNDLFADKAFDKARDKALDMADMMRSMGPFQPHRLPESMMEYTSVPKVLKALESRFEEIPENNCKLDKVTDRGDLE</sequence>
<feature type="binding site" evidence="15">
    <location>
        <position position="133"/>
    </location>
    <ligand>
        <name>dihydroxyacetone phosphate</name>
        <dbReference type="ChEBI" id="CHEBI:57642"/>
    </ligand>
</feature>
<organism evidence="16 17">
    <name type="scientific">Methanococcus voltae</name>
    <dbReference type="NCBI Taxonomy" id="2188"/>
    <lineage>
        <taxon>Archaea</taxon>
        <taxon>Methanobacteriati</taxon>
        <taxon>Methanobacteriota</taxon>
        <taxon>Methanomada group</taxon>
        <taxon>Methanococci</taxon>
        <taxon>Methanococcales</taxon>
        <taxon>Methanococcaceae</taxon>
        <taxon>Methanococcus</taxon>
    </lineage>
</organism>
<feature type="binding site" description="in other chain" evidence="15">
    <location>
        <position position="266"/>
    </location>
    <ligand>
        <name>beta-D-fructose 1,6-bisphosphate</name>
        <dbReference type="ChEBI" id="CHEBI:32966"/>
        <note>ligand shared between dimeric partners</note>
    </ligand>
</feature>
<feature type="binding site" evidence="15">
    <location>
        <begin position="242"/>
        <end position="243"/>
    </location>
    <ligand>
        <name>beta-D-fructose 1,6-bisphosphate</name>
        <dbReference type="ChEBI" id="CHEBI:32966"/>
        <note>ligand shared between dimeric partners</note>
    </ligand>
</feature>
<comment type="cofactor">
    <cofactor evidence="2 15">
        <name>Mg(2+)</name>
        <dbReference type="ChEBI" id="CHEBI:18420"/>
    </cofactor>
</comment>
<feature type="binding site" evidence="15">
    <location>
        <position position="232"/>
    </location>
    <ligand>
        <name>Mg(2+)</name>
        <dbReference type="ChEBI" id="CHEBI:18420"/>
        <label>3</label>
    </ligand>
</feature>
<dbReference type="PANTHER" id="PTHR38341:SF1">
    <property type="entry name" value="FRUCTOSE-1,6-BISPHOSPHATE ALDOLASE_PHOSPHATASE"/>
    <property type="match status" value="1"/>
</dbReference>
<dbReference type="RefSeq" id="WP_209590153.1">
    <property type="nucleotide sequence ID" value="NZ_JAGGMU010000001.1"/>
</dbReference>
<feature type="binding site" evidence="15">
    <location>
        <position position="20"/>
    </location>
    <ligand>
        <name>dihydroxyacetone phosphate</name>
        <dbReference type="ChEBI" id="CHEBI:57642"/>
    </ligand>
</feature>
<feature type="binding site" evidence="15">
    <location>
        <position position="95"/>
    </location>
    <ligand>
        <name>Mg(2+)</name>
        <dbReference type="ChEBI" id="CHEBI:18420"/>
        <label>1</label>
    </ligand>
</feature>
<keyword evidence="8 15" id="KW-0312">Gluconeogenesis</keyword>
<comment type="function">
    <text evidence="15">Catalyzes two subsequent steps in gluconeogenesis: the aldol condensation of dihydroxyacetone phosphate (DHAP) and glyceraldehyde-3-phosphate (GA3P) to fructose-1,6-bisphosphate (FBP), and the dephosphorylation of FBP to fructose-6-phosphate (F6P).</text>
</comment>
<feature type="binding site" evidence="15">
    <location>
        <position position="53"/>
    </location>
    <ligand>
        <name>Mg(2+)</name>
        <dbReference type="ChEBI" id="CHEBI:18420"/>
        <label>1</label>
    </ligand>
</feature>
<feature type="binding site" evidence="15">
    <location>
        <position position="234"/>
    </location>
    <ligand>
        <name>Mg(2+)</name>
        <dbReference type="ChEBI" id="CHEBI:18420"/>
        <label>3</label>
    </ligand>
</feature>
<keyword evidence="13 15" id="KW-0704">Schiff base</keyword>
<feature type="binding site" description="in other chain" evidence="15">
    <location>
        <position position="348"/>
    </location>
    <ligand>
        <name>beta-D-fructose 1,6-bisphosphate</name>
        <dbReference type="ChEBI" id="CHEBI:32966"/>
        <note>ligand shared between dimeric partners</note>
    </ligand>
</feature>
<feature type="binding site" evidence="15">
    <location>
        <position position="266"/>
    </location>
    <ligand>
        <name>dihydroxyacetone phosphate</name>
        <dbReference type="ChEBI" id="CHEBI:57642"/>
    </ligand>
</feature>
<comment type="subunit">
    <text evidence="5 15">Homooctamer; dimer of tetramers.</text>
</comment>
<evidence type="ECO:0000256" key="11">
    <source>
        <dbReference type="ARBA" id="ARBA00022842"/>
    </source>
</evidence>
<evidence type="ECO:0000256" key="13">
    <source>
        <dbReference type="ARBA" id="ARBA00023270"/>
    </source>
</evidence>
<evidence type="ECO:0000256" key="7">
    <source>
        <dbReference type="ARBA" id="ARBA00018635"/>
    </source>
</evidence>
<dbReference type="GO" id="GO:0006094">
    <property type="term" value="P:gluconeogenesis"/>
    <property type="evidence" value="ECO:0007669"/>
    <property type="project" value="UniProtKB-UniRule"/>
</dbReference>
<feature type="binding site" evidence="15">
    <location>
        <position position="132"/>
    </location>
    <ligand>
        <name>Mg(2+)</name>
        <dbReference type="ChEBI" id="CHEBI:18420"/>
        <label>2</label>
    </ligand>
</feature>
<keyword evidence="10 15" id="KW-0378">Hydrolase</keyword>
<evidence type="ECO:0000313" key="16">
    <source>
        <dbReference type="EMBL" id="MBP2200777.1"/>
    </source>
</evidence>
<comment type="catalytic activity">
    <reaction evidence="15">
        <text>beta-D-fructose 1,6-bisphosphate = D-glyceraldehyde 3-phosphate + dihydroxyacetone phosphate</text>
        <dbReference type="Rhea" id="RHEA:14729"/>
        <dbReference type="ChEBI" id="CHEBI:32966"/>
        <dbReference type="ChEBI" id="CHEBI:57642"/>
        <dbReference type="ChEBI" id="CHEBI:59776"/>
        <dbReference type="EC" id="4.1.2.13"/>
    </reaction>
</comment>
<comment type="caution">
    <text evidence="16">The sequence shown here is derived from an EMBL/GenBank/DDBJ whole genome shotgun (WGS) entry which is preliminary data.</text>
</comment>
<comment type="domain">
    <text evidence="15">Consists of a single catalytic domain, but remodels its active-site architecture via a large structural change to exhibit dual activities.</text>
</comment>
<dbReference type="AlphaFoldDB" id="A0A8J7RCM1"/>
<dbReference type="InterPro" id="IPR036076">
    <property type="entry name" value="FBPase_V_sf"/>
</dbReference>
<feature type="binding site" description="in other chain" evidence="15">
    <location>
        <position position="91"/>
    </location>
    <ligand>
        <name>beta-D-fructose 1,6-bisphosphate</name>
        <dbReference type="ChEBI" id="CHEBI:32966"/>
        <note>ligand shared between dimeric partners</note>
    </ligand>
</feature>
<reference evidence="16" key="1">
    <citation type="submission" date="2021-03" db="EMBL/GenBank/DDBJ databases">
        <title>Genomic Encyclopedia of Type Strains, Phase IV (KMG-V): Genome sequencing to study the core and pangenomes of soil and plant-associated prokaryotes.</title>
        <authorList>
            <person name="Whitman W."/>
        </authorList>
    </citation>
    <scope>NUCLEOTIDE SEQUENCE</scope>
    <source>
        <strain evidence="16">C4</strain>
    </source>
</reference>
<comment type="similarity">
    <text evidence="4 15">Belongs to the FBP aldolase/phosphatase family.</text>
</comment>
<feature type="binding site" evidence="15">
    <location>
        <position position="233"/>
    </location>
    <ligand>
        <name>Mg(2+)</name>
        <dbReference type="ChEBI" id="CHEBI:18420"/>
        <label>4</label>
    </ligand>
</feature>
<feature type="active site" description="Schiff-base intermediate with DHAP; for FBP aldolase activity" evidence="15">
    <location>
        <position position="232"/>
    </location>
</feature>
<proteinExistence type="inferred from homology"/>
<comment type="catalytic activity">
    <reaction evidence="1 15">
        <text>beta-D-fructose 1,6-bisphosphate + H2O = beta-D-fructose 6-phosphate + phosphate</text>
        <dbReference type="Rhea" id="RHEA:11064"/>
        <dbReference type="ChEBI" id="CHEBI:15377"/>
        <dbReference type="ChEBI" id="CHEBI:32966"/>
        <dbReference type="ChEBI" id="CHEBI:43474"/>
        <dbReference type="ChEBI" id="CHEBI:57634"/>
        <dbReference type="EC" id="3.1.3.11"/>
    </reaction>
</comment>
<keyword evidence="12 15" id="KW-0456">Lyase</keyword>
<feature type="binding site" evidence="15">
    <location>
        <position position="53"/>
    </location>
    <ligand>
        <name>Mg(2+)</name>
        <dbReference type="ChEBI" id="CHEBI:18420"/>
        <label>2</label>
    </ligand>
</feature>
<feature type="active site" description="Proton donor/acceptor; for FBP aldolase activity" evidence="15">
    <location>
        <position position="229"/>
    </location>
</feature>
<evidence type="ECO:0000313" key="17">
    <source>
        <dbReference type="Proteomes" id="UP000740329"/>
    </source>
</evidence>
<dbReference type="UniPathway" id="UPA00138"/>
<evidence type="ECO:0000256" key="12">
    <source>
        <dbReference type="ARBA" id="ARBA00023239"/>
    </source>
</evidence>
<evidence type="ECO:0000256" key="9">
    <source>
        <dbReference type="ARBA" id="ARBA00022723"/>
    </source>
</evidence>
<keyword evidence="11 15" id="KW-0460">Magnesium</keyword>
<evidence type="ECO:0000256" key="5">
    <source>
        <dbReference type="ARBA" id="ARBA00011820"/>
    </source>
</evidence>
<evidence type="ECO:0000256" key="2">
    <source>
        <dbReference type="ARBA" id="ARBA00001946"/>
    </source>
</evidence>
<evidence type="ECO:0000256" key="1">
    <source>
        <dbReference type="ARBA" id="ARBA00001273"/>
    </source>
</evidence>
<feature type="binding site" evidence="15">
    <location>
        <position position="287"/>
    </location>
    <ligand>
        <name>dihydroxyacetone phosphate</name>
        <dbReference type="ChEBI" id="CHEBI:57642"/>
    </ligand>
</feature>
<feature type="binding site" description="in other chain" evidence="15">
    <location>
        <position position="20"/>
    </location>
    <ligand>
        <name>beta-D-fructose 1,6-bisphosphate</name>
        <dbReference type="ChEBI" id="CHEBI:32966"/>
        <note>ligand shared between dimeric partners</note>
    </ligand>
</feature>
<keyword evidence="9 15" id="KW-0479">Metal-binding</keyword>
<dbReference type="EMBL" id="JAGGMV010000001">
    <property type="protein sequence ID" value="MBP2200777.1"/>
    <property type="molecule type" value="Genomic_DNA"/>
</dbReference>
<comment type="pathway">
    <text evidence="3 15">Carbohydrate biosynthesis; gluconeogenesis.</text>
</comment>
<dbReference type="EC" id="4.1.2.13" evidence="15"/>
<evidence type="ECO:0000256" key="3">
    <source>
        <dbReference type="ARBA" id="ARBA00004742"/>
    </source>
</evidence>
<evidence type="ECO:0000256" key="15">
    <source>
        <dbReference type="HAMAP-Rule" id="MF_02067"/>
    </source>
</evidence>
<evidence type="ECO:0000256" key="14">
    <source>
        <dbReference type="ARBA" id="ARBA00023277"/>
    </source>
</evidence>
<evidence type="ECO:0000256" key="10">
    <source>
        <dbReference type="ARBA" id="ARBA00022801"/>
    </source>
</evidence>
<accession>A0A8J7RCM1</accession>
<dbReference type="HAMAP" id="MF_02067">
    <property type="entry name" value="FBP_aldolase_phosphatase"/>
    <property type="match status" value="1"/>
</dbReference>
<evidence type="ECO:0000256" key="6">
    <source>
        <dbReference type="ARBA" id="ARBA00013093"/>
    </source>
</evidence>
<dbReference type="OrthoDB" id="5829at2157"/>
<feature type="binding site" description="in other chain" evidence="15">
    <location>
        <position position="287"/>
    </location>
    <ligand>
        <name>beta-D-fructose 1,6-bisphosphate</name>
        <dbReference type="ChEBI" id="CHEBI:32966"/>
        <note>ligand shared between dimeric partners</note>
    </ligand>
</feature>
<gene>
    <name evidence="15" type="primary">fbp</name>
    <name evidence="16" type="ORF">J3E07_000175</name>
</gene>
<dbReference type="SUPFAM" id="SSF111249">
    <property type="entry name" value="Sulfolobus fructose-1,6-bisphosphatase-like"/>
    <property type="match status" value="1"/>
</dbReference>
<dbReference type="GO" id="GO:0000287">
    <property type="term" value="F:magnesium ion binding"/>
    <property type="evidence" value="ECO:0007669"/>
    <property type="project" value="UniProtKB-UniRule"/>
</dbReference>